<dbReference type="GO" id="GO:1990904">
    <property type="term" value="C:ribonucleoprotein complex"/>
    <property type="evidence" value="ECO:0007669"/>
    <property type="project" value="UniProtKB-KW"/>
</dbReference>
<dbReference type="Gene3D" id="6.20.340.10">
    <property type="match status" value="1"/>
</dbReference>
<reference evidence="4" key="1">
    <citation type="submission" date="2020-12" db="EMBL/GenBank/DDBJ databases">
        <authorList>
            <person name="Iha C."/>
        </authorList>
    </citation>
    <scope>NUCLEOTIDE SEQUENCE</scope>
</reference>
<sequence>MAERVTYRRRHPYRTRSNRTRLVRTPGGKLVVQYMKKKVNNPHCKVSGVKLNGLKAHRPSELSCKRLSKRHKKVNRIYGGCLSHAVVRERIIRAFLLEEQKIVRKVIKLESRAKASS</sequence>
<dbReference type="PRINTS" id="PR01250">
    <property type="entry name" value="RIBOSOMALL34"/>
</dbReference>
<dbReference type="InterPro" id="IPR038562">
    <property type="entry name" value="Ribosomal_eL34_C_sf"/>
</dbReference>
<dbReference type="Proteomes" id="UP000708148">
    <property type="component" value="Unassembled WGS sequence"/>
</dbReference>
<comment type="caution">
    <text evidence="4">The sequence shown here is derived from an EMBL/GenBank/DDBJ whole genome shotgun (WGS) entry which is preliminary data.</text>
</comment>
<dbReference type="InterPro" id="IPR008195">
    <property type="entry name" value="Ribosomal_eL34"/>
</dbReference>
<dbReference type="OrthoDB" id="2014006at2759"/>
<evidence type="ECO:0000313" key="5">
    <source>
        <dbReference type="Proteomes" id="UP000708148"/>
    </source>
</evidence>
<dbReference type="PANTHER" id="PTHR10759">
    <property type="entry name" value="60S RIBOSOMAL PROTEIN L34"/>
    <property type="match status" value="1"/>
</dbReference>
<keyword evidence="2" id="KW-0689">Ribosomal protein</keyword>
<dbReference type="PROSITE" id="PS01145">
    <property type="entry name" value="RIBOSOMAL_L34E"/>
    <property type="match status" value="1"/>
</dbReference>
<dbReference type="Pfam" id="PF01199">
    <property type="entry name" value="Ribosomal_L34e"/>
    <property type="match status" value="1"/>
</dbReference>
<dbReference type="GO" id="GO:0005840">
    <property type="term" value="C:ribosome"/>
    <property type="evidence" value="ECO:0007669"/>
    <property type="project" value="UniProtKB-KW"/>
</dbReference>
<evidence type="ECO:0000256" key="3">
    <source>
        <dbReference type="ARBA" id="ARBA00023274"/>
    </source>
</evidence>
<evidence type="ECO:0000256" key="2">
    <source>
        <dbReference type="ARBA" id="ARBA00022980"/>
    </source>
</evidence>
<evidence type="ECO:0000256" key="1">
    <source>
        <dbReference type="ARBA" id="ARBA00009875"/>
    </source>
</evidence>
<name>A0A8S1IU01_9CHLO</name>
<dbReference type="InterPro" id="IPR018065">
    <property type="entry name" value="Ribosomal_eL34_CS"/>
</dbReference>
<dbReference type="EMBL" id="CAJHUC010000792">
    <property type="protein sequence ID" value="CAD7698237.1"/>
    <property type="molecule type" value="Genomic_DNA"/>
</dbReference>
<proteinExistence type="inferred from homology"/>
<dbReference type="GO" id="GO:0003735">
    <property type="term" value="F:structural constituent of ribosome"/>
    <property type="evidence" value="ECO:0007669"/>
    <property type="project" value="InterPro"/>
</dbReference>
<organism evidence="4 5">
    <name type="scientific">Ostreobium quekettii</name>
    <dbReference type="NCBI Taxonomy" id="121088"/>
    <lineage>
        <taxon>Eukaryota</taxon>
        <taxon>Viridiplantae</taxon>
        <taxon>Chlorophyta</taxon>
        <taxon>core chlorophytes</taxon>
        <taxon>Ulvophyceae</taxon>
        <taxon>TCBD clade</taxon>
        <taxon>Bryopsidales</taxon>
        <taxon>Ostreobineae</taxon>
        <taxon>Ostreobiaceae</taxon>
        <taxon>Ostreobium</taxon>
    </lineage>
</organism>
<gene>
    <name evidence="4" type="ORF">OSTQU699_LOCUS3598</name>
</gene>
<evidence type="ECO:0008006" key="6">
    <source>
        <dbReference type="Google" id="ProtNLM"/>
    </source>
</evidence>
<keyword evidence="5" id="KW-1185">Reference proteome</keyword>
<evidence type="ECO:0000313" key="4">
    <source>
        <dbReference type="EMBL" id="CAD7698237.1"/>
    </source>
</evidence>
<protein>
    <recommendedName>
        <fullName evidence="6">60S ribosomal protein L34</fullName>
    </recommendedName>
</protein>
<comment type="similarity">
    <text evidence="1">Belongs to the eukaryotic ribosomal protein eL34 family.</text>
</comment>
<keyword evidence="3" id="KW-0687">Ribonucleoprotein</keyword>
<dbReference type="Gene3D" id="6.20.370.70">
    <property type="match status" value="1"/>
</dbReference>
<accession>A0A8S1IU01</accession>
<dbReference type="AlphaFoldDB" id="A0A8S1IU01"/>
<dbReference type="GO" id="GO:0006412">
    <property type="term" value="P:translation"/>
    <property type="evidence" value="ECO:0007669"/>
    <property type="project" value="InterPro"/>
</dbReference>